<feature type="domain" description="MobA-like NTP transferase" evidence="1">
    <location>
        <begin position="5"/>
        <end position="40"/>
    </location>
</feature>
<organism evidence="2">
    <name type="scientific">hydrothermal vent metagenome</name>
    <dbReference type="NCBI Taxonomy" id="652676"/>
    <lineage>
        <taxon>unclassified sequences</taxon>
        <taxon>metagenomes</taxon>
        <taxon>ecological metagenomes</taxon>
    </lineage>
</organism>
<accession>A0A3B0SAR4</accession>
<proteinExistence type="predicted"/>
<dbReference type="SUPFAM" id="SSF53448">
    <property type="entry name" value="Nucleotide-diphospho-sugar transferases"/>
    <property type="match status" value="1"/>
</dbReference>
<evidence type="ECO:0000259" key="1">
    <source>
        <dbReference type="Pfam" id="PF12804"/>
    </source>
</evidence>
<dbReference type="EMBL" id="UOEK01000257">
    <property type="protein sequence ID" value="VAW03335.1"/>
    <property type="molecule type" value="Genomic_DNA"/>
</dbReference>
<dbReference type="AlphaFoldDB" id="A0A3B0SAR4"/>
<sequence>MKLAAIVLAAGSGSRFGGAKHEILLAGRPAWQWSSDLFASM</sequence>
<dbReference type="GO" id="GO:0016779">
    <property type="term" value="F:nucleotidyltransferase activity"/>
    <property type="evidence" value="ECO:0007669"/>
    <property type="project" value="UniProtKB-ARBA"/>
</dbReference>
<protein>
    <recommendedName>
        <fullName evidence="1">MobA-like NTP transferase domain-containing protein</fullName>
    </recommendedName>
</protein>
<dbReference type="Gene3D" id="3.90.550.10">
    <property type="entry name" value="Spore Coat Polysaccharide Biosynthesis Protein SpsA, Chain A"/>
    <property type="match status" value="1"/>
</dbReference>
<evidence type="ECO:0000313" key="2">
    <source>
        <dbReference type="EMBL" id="VAW03335.1"/>
    </source>
</evidence>
<dbReference type="Pfam" id="PF12804">
    <property type="entry name" value="NTP_transf_3"/>
    <property type="match status" value="1"/>
</dbReference>
<name>A0A3B0SAR4_9ZZZZ</name>
<dbReference type="InterPro" id="IPR029044">
    <property type="entry name" value="Nucleotide-diphossugar_trans"/>
</dbReference>
<reference evidence="2" key="1">
    <citation type="submission" date="2018-06" db="EMBL/GenBank/DDBJ databases">
        <authorList>
            <person name="Zhirakovskaya E."/>
        </authorList>
    </citation>
    <scope>NUCLEOTIDE SEQUENCE</scope>
</reference>
<gene>
    <name evidence="2" type="ORF">MNBD_ACTINO02-1487</name>
</gene>
<feature type="non-terminal residue" evidence="2">
    <location>
        <position position="41"/>
    </location>
</feature>
<dbReference type="InterPro" id="IPR025877">
    <property type="entry name" value="MobA-like_NTP_Trfase"/>
</dbReference>